<evidence type="ECO:0000259" key="4">
    <source>
        <dbReference type="Pfam" id="PF18878"/>
    </source>
</evidence>
<reference evidence="6 7" key="1">
    <citation type="submission" date="2017-02" db="EMBL/GenBank/DDBJ databases">
        <title>The new phylogeny of genus Mycobacterium.</title>
        <authorList>
            <person name="Tortoli E."/>
            <person name="Trovato A."/>
            <person name="Cirillo D.M."/>
        </authorList>
    </citation>
    <scope>NUCLEOTIDE SEQUENCE [LARGE SCALE GENOMIC DNA]</scope>
    <source>
        <strain evidence="6 7">DSM 45230</strain>
    </source>
</reference>
<comment type="caution">
    <text evidence="5">The sequence shown here is derived from an EMBL/GenBank/DDBJ whole genome shotgun (WGS) entry which is preliminary data.</text>
</comment>
<dbReference type="InterPro" id="IPR043641">
    <property type="entry name" value="PPE-PPW_C"/>
</dbReference>
<dbReference type="PANTHER" id="PTHR46766:SF1">
    <property type="entry name" value="GLUTAMINE-RICH PROTEIN 2"/>
    <property type="match status" value="1"/>
</dbReference>
<dbReference type="Pfam" id="PF18878">
    <property type="entry name" value="PPE-PPW"/>
    <property type="match status" value="1"/>
</dbReference>
<feature type="domain" description="PPE" evidence="3">
    <location>
        <begin position="6"/>
        <end position="168"/>
    </location>
</feature>
<feature type="domain" description="PPE-PPW subfamily C-terminal" evidence="4">
    <location>
        <begin position="426"/>
        <end position="472"/>
    </location>
</feature>
<reference evidence="5" key="2">
    <citation type="submission" date="2020-07" db="EMBL/GenBank/DDBJ databases">
        <authorList>
            <person name="Pettersson B.M.F."/>
            <person name="Behra P.R.K."/>
            <person name="Ramesh M."/>
            <person name="Das S."/>
            <person name="Dasgupta S."/>
            <person name="Kirsebom L.A."/>
        </authorList>
    </citation>
    <scope>NUCLEOTIDE SEQUENCE</scope>
    <source>
        <strain evidence="5">CCUG 55640</strain>
    </source>
</reference>
<dbReference type="Pfam" id="PF00823">
    <property type="entry name" value="PPE"/>
    <property type="match status" value="1"/>
</dbReference>
<protein>
    <submittedName>
        <fullName evidence="5">PPE family protein</fullName>
    </submittedName>
</protein>
<proteinExistence type="inferred from homology"/>
<dbReference type="EMBL" id="MVHD01000022">
    <property type="protein sequence ID" value="OQZ90147.1"/>
    <property type="molecule type" value="Genomic_DNA"/>
</dbReference>
<keyword evidence="7" id="KW-1185">Reference proteome</keyword>
<evidence type="ECO:0000313" key="6">
    <source>
        <dbReference type="EMBL" id="OQZ90147.1"/>
    </source>
</evidence>
<evidence type="ECO:0000313" key="7">
    <source>
        <dbReference type="Proteomes" id="UP000192319"/>
    </source>
</evidence>
<dbReference type="EMBL" id="JACKVH010000012">
    <property type="protein sequence ID" value="MCV7378370.1"/>
    <property type="molecule type" value="Genomic_DNA"/>
</dbReference>
<feature type="region of interest" description="Disordered" evidence="2">
    <location>
        <begin position="456"/>
        <end position="497"/>
    </location>
</feature>
<comment type="similarity">
    <text evidence="1">Belongs to the mycobacterial PPE family.</text>
</comment>
<evidence type="ECO:0000256" key="1">
    <source>
        <dbReference type="ARBA" id="ARBA00010652"/>
    </source>
</evidence>
<feature type="region of interest" description="Disordered" evidence="2">
    <location>
        <begin position="282"/>
        <end position="305"/>
    </location>
</feature>
<dbReference type="PANTHER" id="PTHR46766">
    <property type="entry name" value="GLUTAMINE-RICH PROTEIN 2"/>
    <property type="match status" value="1"/>
</dbReference>
<evidence type="ECO:0000313" key="8">
    <source>
        <dbReference type="Proteomes" id="UP001141650"/>
    </source>
</evidence>
<evidence type="ECO:0000313" key="5">
    <source>
        <dbReference type="EMBL" id="MCV7378370.1"/>
    </source>
</evidence>
<evidence type="ECO:0000259" key="3">
    <source>
        <dbReference type="Pfam" id="PF00823"/>
    </source>
</evidence>
<dbReference type="InterPro" id="IPR038332">
    <property type="entry name" value="PPE_sf"/>
</dbReference>
<feature type="compositionally biased region" description="Low complexity" evidence="2">
    <location>
        <begin position="378"/>
        <end position="390"/>
    </location>
</feature>
<dbReference type="FunFam" id="1.20.1260.20:FF:000001">
    <property type="entry name" value="PPE family protein PPE41"/>
    <property type="match status" value="1"/>
</dbReference>
<dbReference type="GO" id="GO:0052572">
    <property type="term" value="P:response to host immune response"/>
    <property type="evidence" value="ECO:0007669"/>
    <property type="project" value="TreeGrafter"/>
</dbReference>
<sequence length="497" mass="49745">MTGPIWAASPPEVHSALLSTGPGAGPLLASAAAWSSLSAEYTEAADELNALLAAVQAGSWDGPTAETYVATHTPYLAWLMQASANSAATANQHETAAAAYAAALAAMPTLAELAANHATHAVLLATNFFGINTIPIAVNEADYVRMWLQAATTMTIYQAASAETVAAAPSTPPAPAILKSGDPSTAADLSPAGILAGWENFVENFTNQLFGTQSPIYASTALTNLLANPSPEAFVALLFALPYEVAFDTLFFAPAALLGTPLLPLAGLAGLAGMAGLAGLPHPSQLPDTSDQIPESPAGPARATGIASPIALPGAATPAATAASTPASAPTAASTSTSASAVGTTGFGYLVAGAGPDEEGPTLIDRGKATAPAADITAAAAATAPAPTQQRARRRRRTVMRGDADEYMDLDSDLDAPAPDAPAATAASNQGAKSLGFTGTVSTADKVRPEGLITLAGGLSAGPVAPRLPQTWGGDPDRDSPRFGGTQGPGRTEEGHE</sequence>
<feature type="region of interest" description="Disordered" evidence="2">
    <location>
        <begin position="321"/>
        <end position="340"/>
    </location>
</feature>
<evidence type="ECO:0000256" key="2">
    <source>
        <dbReference type="SAM" id="MobiDB-lite"/>
    </source>
</evidence>
<dbReference type="Proteomes" id="UP000192319">
    <property type="component" value="Unassembled WGS sequence"/>
</dbReference>
<dbReference type="SUPFAM" id="SSF140459">
    <property type="entry name" value="PE/PPE dimer-like"/>
    <property type="match status" value="1"/>
</dbReference>
<name>A0AA42BXG9_9MYCO</name>
<accession>A0AA42BXG9</accession>
<dbReference type="InterPro" id="IPR000030">
    <property type="entry name" value="PPE_dom"/>
</dbReference>
<organism evidence="5 8">
    <name type="scientific">Mycobacterium alsense</name>
    <dbReference type="NCBI Taxonomy" id="324058"/>
    <lineage>
        <taxon>Bacteria</taxon>
        <taxon>Bacillati</taxon>
        <taxon>Actinomycetota</taxon>
        <taxon>Actinomycetes</taxon>
        <taxon>Mycobacteriales</taxon>
        <taxon>Mycobacteriaceae</taxon>
        <taxon>Mycobacterium</taxon>
    </lineage>
</organism>
<dbReference type="Gene3D" id="1.20.1260.20">
    <property type="entry name" value="PPE superfamily"/>
    <property type="match status" value="1"/>
</dbReference>
<feature type="region of interest" description="Disordered" evidence="2">
    <location>
        <begin position="378"/>
        <end position="400"/>
    </location>
</feature>
<gene>
    <name evidence="6" type="ORF">BST11_14280</name>
    <name evidence="5" type="ORF">H7K38_06850</name>
</gene>
<dbReference type="Proteomes" id="UP001141650">
    <property type="component" value="Unassembled WGS sequence"/>
</dbReference>
<feature type="region of interest" description="Disordered" evidence="2">
    <location>
        <begin position="414"/>
        <end position="435"/>
    </location>
</feature>
<dbReference type="RefSeq" id="WP_083138584.1">
    <property type="nucleotide sequence ID" value="NZ_JACKVH010000012.1"/>
</dbReference>
<dbReference type="AlphaFoldDB" id="A0AA42BXG9"/>
<reference evidence="5" key="3">
    <citation type="journal article" date="2022" name="BMC Genomics">
        <title>Comparative genome analysis of mycobacteria focusing on tRNA and non-coding RNA.</title>
        <authorList>
            <person name="Behra P.R.K."/>
            <person name="Pettersson B.M.F."/>
            <person name="Ramesh M."/>
            <person name="Das S."/>
            <person name="Dasgupta S."/>
            <person name="Kirsebom L.A."/>
        </authorList>
    </citation>
    <scope>NUCLEOTIDE SEQUENCE</scope>
    <source>
        <strain evidence="5">CCUG 55640</strain>
    </source>
</reference>
<feature type="compositionally biased region" description="Low complexity" evidence="2">
    <location>
        <begin position="415"/>
        <end position="428"/>
    </location>
</feature>